<evidence type="ECO:0000256" key="2">
    <source>
        <dbReference type="SAM" id="Phobius"/>
    </source>
</evidence>
<dbReference type="Gene3D" id="3.30.390.150">
    <property type="match status" value="1"/>
</dbReference>
<dbReference type="Ensembl" id="ENSDCDT00010039160.1">
    <property type="protein sequence ID" value="ENSDCDP00010031633.1"/>
    <property type="gene ID" value="ENSDCDG00010020170.1"/>
</dbReference>
<dbReference type="AlphaFoldDB" id="A0AAY4CEY5"/>
<reference evidence="4" key="3">
    <citation type="submission" date="2025-09" db="UniProtKB">
        <authorList>
            <consortium name="Ensembl"/>
        </authorList>
    </citation>
    <scope>IDENTIFICATION</scope>
</reference>
<feature type="domain" description="BRICHOS" evidence="3">
    <location>
        <begin position="100"/>
        <end position="197"/>
    </location>
</feature>
<evidence type="ECO:0000313" key="5">
    <source>
        <dbReference type="Proteomes" id="UP000694580"/>
    </source>
</evidence>
<evidence type="ECO:0000256" key="1">
    <source>
        <dbReference type="ARBA" id="ARBA00023157"/>
    </source>
</evidence>
<keyword evidence="2" id="KW-1133">Transmembrane helix</keyword>
<gene>
    <name evidence="4" type="primary">BRICD5</name>
</gene>
<dbReference type="InterPro" id="IPR051772">
    <property type="entry name" value="Gastrokine"/>
</dbReference>
<dbReference type="SMART" id="SM01039">
    <property type="entry name" value="BRICHOS"/>
    <property type="match status" value="1"/>
</dbReference>
<feature type="transmembrane region" description="Helical" evidence="2">
    <location>
        <begin position="38"/>
        <end position="57"/>
    </location>
</feature>
<keyword evidence="2" id="KW-0812">Transmembrane</keyword>
<dbReference type="GeneTree" id="ENSGT00930000150969"/>
<reference evidence="4" key="2">
    <citation type="submission" date="2025-08" db="UniProtKB">
        <authorList>
            <consortium name="Ensembl"/>
        </authorList>
    </citation>
    <scope>IDENTIFICATION</scope>
</reference>
<keyword evidence="5" id="KW-1185">Reference proteome</keyword>
<reference evidence="4 5" key="1">
    <citation type="submission" date="2020-06" db="EMBL/GenBank/DDBJ databases">
        <authorList>
            <consortium name="Wellcome Sanger Institute Data Sharing"/>
        </authorList>
    </citation>
    <scope>NUCLEOTIDE SEQUENCE [LARGE SCALE GENOMIC DNA]</scope>
</reference>
<dbReference type="Proteomes" id="UP000694580">
    <property type="component" value="Chromosome 8"/>
</dbReference>
<accession>A0AAY4CEY5</accession>
<proteinExistence type="predicted"/>
<evidence type="ECO:0000313" key="4">
    <source>
        <dbReference type="Ensembl" id="ENSDCDP00010031633.1"/>
    </source>
</evidence>
<dbReference type="Pfam" id="PF04089">
    <property type="entry name" value="BRICHOS"/>
    <property type="match status" value="1"/>
</dbReference>
<organism evidence="4 5">
    <name type="scientific">Denticeps clupeoides</name>
    <name type="common">denticle herring</name>
    <dbReference type="NCBI Taxonomy" id="299321"/>
    <lineage>
        <taxon>Eukaryota</taxon>
        <taxon>Metazoa</taxon>
        <taxon>Chordata</taxon>
        <taxon>Craniata</taxon>
        <taxon>Vertebrata</taxon>
        <taxon>Euteleostomi</taxon>
        <taxon>Actinopterygii</taxon>
        <taxon>Neopterygii</taxon>
        <taxon>Teleostei</taxon>
        <taxon>Clupei</taxon>
        <taxon>Clupeiformes</taxon>
        <taxon>Denticipitoidei</taxon>
        <taxon>Denticipitidae</taxon>
        <taxon>Denticeps</taxon>
    </lineage>
</organism>
<dbReference type="PANTHER" id="PTHR16483">
    <property type="entry name" value="GASTROKINE 1"/>
    <property type="match status" value="1"/>
</dbReference>
<protein>
    <recommendedName>
        <fullName evidence="3">BRICHOS domain-containing protein</fullName>
    </recommendedName>
</protein>
<keyword evidence="2" id="KW-0472">Membrane</keyword>
<keyword evidence="1" id="KW-1015">Disulfide bond</keyword>
<sequence length="232" mass="25405">MLVGWRHRGGSVMERCRKTPEVGLEAPRCTGMSRTRRAVWGCLAIALLLLVACAVSLPLGLPRGRAEAVTVIVPDQSGLLVNQTARVDRHSDVVTFSVTSQANHTSTVLFDTKHGLVCYKPGSQNTCLLRKMEASDYANVDAVLNGSGPQGGQFWLAANATQKHTEFLRVLSGSRVDASTLQVPVQELCQGDSVYWTRRADGPAQQRLIYFCIDICFPSNICVSVCFYYLPE</sequence>
<evidence type="ECO:0000259" key="3">
    <source>
        <dbReference type="PROSITE" id="PS50869"/>
    </source>
</evidence>
<dbReference type="InterPro" id="IPR007084">
    <property type="entry name" value="BRICHOS_dom"/>
</dbReference>
<name>A0AAY4CEY5_9TELE</name>
<dbReference type="PROSITE" id="PS50869">
    <property type="entry name" value="BRICHOS"/>
    <property type="match status" value="1"/>
</dbReference>